<sequence length="118" mass="13127">MKPRESTIQAKEFQAGALRRQLAQYERMIADLEVIRVELGKQIEGEERRSGVVDPENFAYSTVARAARDRRDNLTATIDDLSDRRAALVDQLRDIDGFFDALGAASEAHHALARTAAA</sequence>
<evidence type="ECO:0000256" key="1">
    <source>
        <dbReference type="SAM" id="Coils"/>
    </source>
</evidence>
<keyword evidence="1" id="KW-0175">Coiled coil</keyword>
<name>A0A8B2NPP0_9HYPH</name>
<evidence type="ECO:0008006" key="4">
    <source>
        <dbReference type="Google" id="ProtNLM"/>
    </source>
</evidence>
<dbReference type="OrthoDB" id="7871364at2"/>
<feature type="coiled-coil region" evidence="1">
    <location>
        <begin position="8"/>
        <end position="91"/>
    </location>
</feature>
<protein>
    <recommendedName>
        <fullName evidence="4">Flagellar export protein FliJ</fullName>
    </recommendedName>
</protein>
<accession>A0A8B2NPP0</accession>
<keyword evidence="3" id="KW-1185">Reference proteome</keyword>
<gene>
    <name evidence="2" type="ORF">DLJ53_24985</name>
</gene>
<dbReference type="RefSeq" id="WP_111350344.1">
    <property type="nucleotide sequence ID" value="NZ_JAIWKD010000004.1"/>
</dbReference>
<reference evidence="2 3" key="1">
    <citation type="submission" date="2018-05" db="EMBL/GenBank/DDBJ databases">
        <title>Acuticoccus sediminis sp. nov., isolated from deep-sea sediment of Indian Ocean.</title>
        <authorList>
            <person name="Liu X."/>
            <person name="Lai Q."/>
            <person name="Du Y."/>
            <person name="Sun F."/>
            <person name="Zhang X."/>
            <person name="Wang S."/>
            <person name="Shao Z."/>
        </authorList>
    </citation>
    <scope>NUCLEOTIDE SEQUENCE [LARGE SCALE GENOMIC DNA]</scope>
    <source>
        <strain evidence="2 3">PTG4-2</strain>
    </source>
</reference>
<organism evidence="2 3">
    <name type="scientific">Acuticoccus sediminis</name>
    <dbReference type="NCBI Taxonomy" id="2184697"/>
    <lineage>
        <taxon>Bacteria</taxon>
        <taxon>Pseudomonadati</taxon>
        <taxon>Pseudomonadota</taxon>
        <taxon>Alphaproteobacteria</taxon>
        <taxon>Hyphomicrobiales</taxon>
        <taxon>Amorphaceae</taxon>
        <taxon>Acuticoccus</taxon>
    </lineage>
</organism>
<dbReference type="AlphaFoldDB" id="A0A8B2NPP0"/>
<comment type="caution">
    <text evidence="2">The sequence shown here is derived from an EMBL/GenBank/DDBJ whole genome shotgun (WGS) entry which is preliminary data.</text>
</comment>
<dbReference type="Proteomes" id="UP000249590">
    <property type="component" value="Unassembled WGS sequence"/>
</dbReference>
<dbReference type="EMBL" id="QHHQ01000006">
    <property type="protein sequence ID" value="RAH98890.1"/>
    <property type="molecule type" value="Genomic_DNA"/>
</dbReference>
<evidence type="ECO:0000313" key="3">
    <source>
        <dbReference type="Proteomes" id="UP000249590"/>
    </source>
</evidence>
<proteinExistence type="predicted"/>
<evidence type="ECO:0000313" key="2">
    <source>
        <dbReference type="EMBL" id="RAH98890.1"/>
    </source>
</evidence>